<dbReference type="InterPro" id="IPR010329">
    <property type="entry name" value="3hydroanth_dOase"/>
</dbReference>
<evidence type="ECO:0000256" key="4">
    <source>
        <dbReference type="ARBA" id="ARBA00022642"/>
    </source>
</evidence>
<dbReference type="GO" id="GO:0043420">
    <property type="term" value="P:anthranilate metabolic process"/>
    <property type="evidence" value="ECO:0007669"/>
    <property type="project" value="UniProtKB-UniRule"/>
</dbReference>
<name>A0A8B9VC50_9AVES</name>
<evidence type="ECO:0000256" key="7">
    <source>
        <dbReference type="ARBA" id="ARBA00023002"/>
    </source>
</evidence>
<feature type="region of interest" description="Domain A (catalytic)" evidence="10">
    <location>
        <begin position="1"/>
        <end position="263"/>
    </location>
</feature>
<comment type="similarity">
    <text evidence="10">Belongs to the 3-HAO family.</text>
</comment>
<feature type="binding site" evidence="10">
    <location>
        <position position="132"/>
    </location>
    <ligand>
        <name>Fe cation</name>
        <dbReference type="ChEBI" id="CHEBI:24875"/>
        <note>catalytic</note>
    </ligand>
</feature>
<dbReference type="FunFam" id="2.60.120.10:FF:000077">
    <property type="entry name" value="3-hydroxyanthranilate 3,4-dioxygenase"/>
    <property type="match status" value="1"/>
</dbReference>
<feature type="binding site" evidence="10">
    <location>
        <position position="170"/>
    </location>
    <ligand>
        <name>Fe cation</name>
        <dbReference type="ChEBI" id="CHEBI:24875"/>
        <note>catalytic</note>
    </ligand>
</feature>
<dbReference type="Proteomes" id="UP000694549">
    <property type="component" value="Unplaced"/>
</dbReference>
<evidence type="ECO:0000313" key="12">
    <source>
        <dbReference type="Proteomes" id="UP000694549"/>
    </source>
</evidence>
<accession>A0A8B9VC50</accession>
<feature type="binding site" evidence="10">
    <location>
        <position position="174"/>
    </location>
    <ligand>
        <name>substrate</name>
    </ligand>
</feature>
<dbReference type="PANTHER" id="PTHR15497">
    <property type="entry name" value="3-HYDROXYANTHRANILATE 3,4-DIOXYGENASE"/>
    <property type="match status" value="1"/>
</dbReference>
<reference evidence="11" key="1">
    <citation type="submission" date="2025-08" db="UniProtKB">
        <authorList>
            <consortium name="Ensembl"/>
        </authorList>
    </citation>
    <scope>IDENTIFICATION</scope>
</reference>
<feature type="binding site" evidence="10">
    <location>
        <position position="122"/>
    </location>
    <ligand>
        <name>O2</name>
        <dbReference type="ChEBI" id="CHEBI:15379"/>
    </ligand>
</feature>
<organism evidence="11 12">
    <name type="scientific">Anas zonorhyncha</name>
    <name type="common">Eastern spot-billed duck</name>
    <dbReference type="NCBI Taxonomy" id="75864"/>
    <lineage>
        <taxon>Eukaryota</taxon>
        <taxon>Metazoa</taxon>
        <taxon>Chordata</taxon>
        <taxon>Craniata</taxon>
        <taxon>Vertebrata</taxon>
        <taxon>Euteleostomi</taxon>
        <taxon>Archelosauria</taxon>
        <taxon>Archosauria</taxon>
        <taxon>Dinosauria</taxon>
        <taxon>Saurischia</taxon>
        <taxon>Theropoda</taxon>
        <taxon>Coelurosauria</taxon>
        <taxon>Aves</taxon>
        <taxon>Neognathae</taxon>
        <taxon>Galloanserae</taxon>
        <taxon>Anseriformes</taxon>
        <taxon>Anatidae</taxon>
        <taxon>Anatinae</taxon>
        <taxon>Anas</taxon>
    </lineage>
</organism>
<evidence type="ECO:0000256" key="6">
    <source>
        <dbReference type="ARBA" id="ARBA00022964"/>
    </source>
</evidence>
<dbReference type="PANTHER" id="PTHR15497:SF1">
    <property type="entry name" value="3-HYDROXYANTHRANILATE 3,4-DIOXYGENASE"/>
    <property type="match status" value="1"/>
</dbReference>
<evidence type="ECO:0000256" key="8">
    <source>
        <dbReference type="ARBA" id="ARBA00023004"/>
    </source>
</evidence>
<feature type="binding site" evidence="10">
    <location>
        <position position="126"/>
    </location>
    <ligand>
        <name>Fe cation</name>
        <dbReference type="ChEBI" id="CHEBI:24875"/>
        <note>catalytic</note>
    </ligand>
</feature>
<reference evidence="11" key="2">
    <citation type="submission" date="2025-09" db="UniProtKB">
        <authorList>
            <consortium name="Ensembl"/>
        </authorList>
    </citation>
    <scope>IDENTIFICATION</scope>
</reference>
<dbReference type="CDD" id="cd06123">
    <property type="entry name" value="cupin_HAO"/>
    <property type="match status" value="1"/>
</dbReference>
<dbReference type="GO" id="GO:0034354">
    <property type="term" value="P:'de novo' NAD+ biosynthetic process from L-tryptophan"/>
    <property type="evidence" value="ECO:0007669"/>
    <property type="project" value="UniProtKB-UniRule"/>
</dbReference>
<feature type="binding site" evidence="10">
    <location>
        <position position="132"/>
    </location>
    <ligand>
        <name>substrate</name>
    </ligand>
</feature>
<dbReference type="GO" id="GO:0005737">
    <property type="term" value="C:cytoplasm"/>
    <property type="evidence" value="ECO:0007669"/>
    <property type="project" value="UniProtKB-SubCell"/>
</dbReference>
<gene>
    <name evidence="10" type="primary">HAAO</name>
</gene>
<keyword evidence="4 10" id="KW-0662">Pyridine nucleotide biosynthesis</keyword>
<sequence>MKIIFLKNTGQLLAKLLEQEHSLQSDLWLMDLSPLTLQPEDTSSTNQSLNWGDGVTHSLLTEQALCKLHLPQKFHSWWTMELLVNVRKWIEENKAAFLPPVCNKLMHRHQLNVMFVGGPNERKDYHIEEGEELFYQVKGDMCLKIIENGKQKDIFIREGEMFLLPARIPHSPQRYTDTVGLVIERERLKTEIDGLRYYVEESTNVLFEKWFHCEDLGTQLTPIIQEFFNSRQYKTGKPNPDELLKETPFPLNSACVMEPFSFQGWLKDHRREIKQKQSLSIFGDNFETEVIAYGPGTTEKSKSNSDIWIWQLEGASTVTMDGKTLTLTAGDSLLVRAQSLYFWKREEECVALYIAQDPKRKQPYT</sequence>
<dbReference type="GO" id="GO:0008198">
    <property type="term" value="F:ferrous iron binding"/>
    <property type="evidence" value="ECO:0007669"/>
    <property type="project" value="UniProtKB-UniRule"/>
</dbReference>
<dbReference type="EC" id="1.13.11.6" evidence="10"/>
<comment type="subcellular location">
    <subcellularLocation>
        <location evidence="10">Cytoplasm</location>
    </subcellularLocation>
</comment>
<proteinExistence type="inferred from homology"/>
<evidence type="ECO:0000256" key="10">
    <source>
        <dbReference type="HAMAP-Rule" id="MF_03019"/>
    </source>
</evidence>
<keyword evidence="8 10" id="KW-0408">Iron</keyword>
<comment type="subunit">
    <text evidence="10">Monomer.</text>
</comment>
<dbReference type="InterPro" id="IPR014710">
    <property type="entry name" value="RmlC-like_jellyroll"/>
</dbReference>
<evidence type="ECO:0000256" key="9">
    <source>
        <dbReference type="ARBA" id="ARBA00052793"/>
    </source>
</evidence>
<dbReference type="InterPro" id="IPR011051">
    <property type="entry name" value="RmlC_Cupin_sf"/>
</dbReference>
<dbReference type="Gene3D" id="2.60.120.10">
    <property type="entry name" value="Jelly Rolls"/>
    <property type="match status" value="1"/>
</dbReference>
<dbReference type="Ensembl" id="ENSAZOT00000022495.1">
    <property type="protein sequence ID" value="ENSAZOP00000020953.1"/>
    <property type="gene ID" value="ENSAZOG00000013572.1"/>
</dbReference>
<comment type="caution">
    <text evidence="10">Lacks conserved residue(s) required for the propagation of feature annotation.</text>
</comment>
<dbReference type="SUPFAM" id="SSF51182">
    <property type="entry name" value="RmlC-like cupins"/>
    <property type="match status" value="2"/>
</dbReference>
<comment type="catalytic activity">
    <reaction evidence="9 10">
        <text>3-hydroxyanthranilate + O2 = (2Z,4Z)-2-amino-3-carboxymuconate 6-semialdehyde</text>
        <dbReference type="Rhea" id="RHEA:17953"/>
        <dbReference type="ChEBI" id="CHEBI:15379"/>
        <dbReference type="ChEBI" id="CHEBI:36559"/>
        <dbReference type="ChEBI" id="CHEBI:77612"/>
        <dbReference type="EC" id="1.13.11.6"/>
    </reaction>
</comment>
<dbReference type="GO" id="GO:0019805">
    <property type="term" value="P:quinolinate biosynthetic process"/>
    <property type="evidence" value="ECO:0007669"/>
    <property type="project" value="UniProtKB-UniRule"/>
</dbReference>
<keyword evidence="3 10" id="KW-0963">Cytoplasm</keyword>
<protein>
    <recommendedName>
        <fullName evidence="10">3-hydroxyanthranilate 3,4-dioxygenase</fullName>
        <ecNumber evidence="10">1.13.11.6</ecNumber>
    </recommendedName>
    <alternativeName>
        <fullName evidence="10">3-hydroxyanthranilate oxygenase</fullName>
        <shortName evidence="10">3-HAO</shortName>
    </alternativeName>
    <alternativeName>
        <fullName evidence="10">3-hydroxyanthranilic acid dioxygenase</fullName>
        <shortName evidence="10">HAD</shortName>
    </alternativeName>
</protein>
<comment type="function">
    <text evidence="2 10">Catalyzes the oxidative ring opening of 3-hydroxyanthranilate to 2-amino-3-carboxymuconate semialdehyde, which spontaneously cyclizes to quinolinate.</text>
</comment>
<comment type="cofactor">
    <cofactor evidence="1 10">
        <name>Fe(2+)</name>
        <dbReference type="ChEBI" id="CHEBI:29033"/>
    </cofactor>
</comment>
<keyword evidence="6 10" id="KW-0223">Dioxygenase</keyword>
<evidence type="ECO:0000256" key="3">
    <source>
        <dbReference type="ARBA" id="ARBA00022490"/>
    </source>
</evidence>
<evidence type="ECO:0000256" key="5">
    <source>
        <dbReference type="ARBA" id="ARBA00022723"/>
    </source>
</evidence>
<feature type="binding site" evidence="10">
    <location>
        <position position="184"/>
    </location>
    <ligand>
        <name>substrate</name>
    </ligand>
</feature>
<comment type="pathway">
    <text evidence="10">Cofactor biosynthesis; NAD(+) biosynthesis; quinolinate from L-kynurenine: step 3/3.</text>
</comment>
<evidence type="ECO:0000256" key="1">
    <source>
        <dbReference type="ARBA" id="ARBA00001954"/>
    </source>
</evidence>
<keyword evidence="7 10" id="KW-0560">Oxidoreductase</keyword>
<feature type="region of interest" description="Domain B" evidence="10">
    <location>
        <begin position="263"/>
        <end position="365"/>
    </location>
</feature>
<evidence type="ECO:0000256" key="2">
    <source>
        <dbReference type="ARBA" id="ARBA00002752"/>
    </source>
</evidence>
<dbReference type="HAMAP" id="MF_00825">
    <property type="entry name" value="3_HAO"/>
    <property type="match status" value="1"/>
</dbReference>
<dbReference type="GO" id="GO:0000334">
    <property type="term" value="F:3-hydroxyanthranilate 3,4-dioxygenase activity"/>
    <property type="evidence" value="ECO:0007669"/>
    <property type="project" value="UniProtKB-UniRule"/>
</dbReference>
<dbReference type="UniPathway" id="UPA00253">
    <property type="reaction ID" value="UER00330"/>
</dbReference>
<keyword evidence="5 10" id="KW-0479">Metal-binding</keyword>
<dbReference type="NCBIfam" id="TIGR03037">
    <property type="entry name" value="anthran_nbaC"/>
    <property type="match status" value="1"/>
</dbReference>
<evidence type="ECO:0000313" key="11">
    <source>
        <dbReference type="Ensembl" id="ENSAZOP00000020953.1"/>
    </source>
</evidence>
<dbReference type="Pfam" id="PF06052">
    <property type="entry name" value="3-HAO"/>
    <property type="match status" value="1"/>
</dbReference>
<dbReference type="AlphaFoldDB" id="A0A8B9VC50"/>
<dbReference type="GO" id="GO:0006569">
    <property type="term" value="P:L-tryptophan catabolic process"/>
    <property type="evidence" value="ECO:0007669"/>
    <property type="project" value="UniProtKB-UniRule"/>
</dbReference>
<keyword evidence="12" id="KW-1185">Reference proteome</keyword>